<name>A0ABD2MRV6_9CUCU</name>
<evidence type="ECO:0000256" key="4">
    <source>
        <dbReference type="ARBA" id="ARBA00023242"/>
    </source>
</evidence>
<keyword evidence="6" id="KW-1185">Reference proteome</keyword>
<organism evidence="5 6">
    <name type="scientific">Cryptolaemus montrouzieri</name>
    <dbReference type="NCBI Taxonomy" id="559131"/>
    <lineage>
        <taxon>Eukaryota</taxon>
        <taxon>Metazoa</taxon>
        <taxon>Ecdysozoa</taxon>
        <taxon>Arthropoda</taxon>
        <taxon>Hexapoda</taxon>
        <taxon>Insecta</taxon>
        <taxon>Pterygota</taxon>
        <taxon>Neoptera</taxon>
        <taxon>Endopterygota</taxon>
        <taxon>Coleoptera</taxon>
        <taxon>Polyphaga</taxon>
        <taxon>Cucujiformia</taxon>
        <taxon>Coccinelloidea</taxon>
        <taxon>Coccinellidae</taxon>
        <taxon>Scymninae</taxon>
        <taxon>Scymnini</taxon>
        <taxon>Cryptolaemus</taxon>
    </lineage>
</organism>
<evidence type="ECO:0000256" key="1">
    <source>
        <dbReference type="ARBA" id="ARBA00004123"/>
    </source>
</evidence>
<dbReference type="PANTHER" id="PTHR21664">
    <property type="entry name" value="CHRONIC MYELOGENOUS LEUKEMIA TUMOR ANTIGEN 66"/>
    <property type="match status" value="1"/>
</dbReference>
<keyword evidence="4" id="KW-0539">Nucleus</keyword>
<keyword evidence="3" id="KW-0963">Cytoplasm</keyword>
<evidence type="ECO:0000313" key="5">
    <source>
        <dbReference type="EMBL" id="KAL3269063.1"/>
    </source>
</evidence>
<dbReference type="GO" id="GO:0005634">
    <property type="term" value="C:nucleus"/>
    <property type="evidence" value="ECO:0007669"/>
    <property type="project" value="UniProtKB-SubCell"/>
</dbReference>
<sequence>MASQTQLLELKPDINLLNSNFDGYKLSLKRTNFIRHELESPIHRILLDPRQYSFLHAKIFGLNNFLVGETSDSYENVYFVDQHRHLNKANFSTYTNTLKISKVWTIPTNEAATQCVVKYNVSLKLLSENLAVLSDGTGAFFLLNTGHRGIECEWQTIYFSNQLYECKSFYIQDAVLKGTELHVLLCMIQQGDKKAQLNTHWVTFSNETDSLIKLSTRKF</sequence>
<dbReference type="InterPro" id="IPR037895">
    <property type="entry name" value="NUDCD1"/>
</dbReference>
<reference evidence="5 6" key="1">
    <citation type="journal article" date="2021" name="BMC Biol.">
        <title>Horizontally acquired antibacterial genes associated with adaptive radiation of ladybird beetles.</title>
        <authorList>
            <person name="Li H.S."/>
            <person name="Tang X.F."/>
            <person name="Huang Y.H."/>
            <person name="Xu Z.Y."/>
            <person name="Chen M.L."/>
            <person name="Du X.Y."/>
            <person name="Qiu B.Y."/>
            <person name="Chen P.T."/>
            <person name="Zhang W."/>
            <person name="Slipinski A."/>
            <person name="Escalona H.E."/>
            <person name="Waterhouse R.M."/>
            <person name="Zwick A."/>
            <person name="Pang H."/>
        </authorList>
    </citation>
    <scope>NUCLEOTIDE SEQUENCE [LARGE SCALE GENOMIC DNA]</scope>
    <source>
        <strain evidence="5">SYSU2018</strain>
    </source>
</reference>
<gene>
    <name evidence="5" type="ORF">HHI36_008146</name>
</gene>
<protein>
    <submittedName>
        <fullName evidence="5">Uncharacterized protein</fullName>
    </submittedName>
</protein>
<dbReference type="PANTHER" id="PTHR21664:SF1">
    <property type="entry name" value="NUDC DOMAIN-CONTAINING PROTEIN 1"/>
    <property type="match status" value="1"/>
</dbReference>
<accession>A0ABD2MRV6</accession>
<dbReference type="Proteomes" id="UP001516400">
    <property type="component" value="Unassembled WGS sequence"/>
</dbReference>
<evidence type="ECO:0000256" key="2">
    <source>
        <dbReference type="ARBA" id="ARBA00004496"/>
    </source>
</evidence>
<proteinExistence type="predicted"/>
<dbReference type="EMBL" id="JABFTP020000021">
    <property type="protein sequence ID" value="KAL3269063.1"/>
    <property type="molecule type" value="Genomic_DNA"/>
</dbReference>
<evidence type="ECO:0000313" key="6">
    <source>
        <dbReference type="Proteomes" id="UP001516400"/>
    </source>
</evidence>
<comment type="caution">
    <text evidence="5">The sequence shown here is derived from an EMBL/GenBank/DDBJ whole genome shotgun (WGS) entry which is preliminary data.</text>
</comment>
<evidence type="ECO:0000256" key="3">
    <source>
        <dbReference type="ARBA" id="ARBA00022490"/>
    </source>
</evidence>
<dbReference type="AlphaFoldDB" id="A0ABD2MRV6"/>
<dbReference type="GO" id="GO:0005737">
    <property type="term" value="C:cytoplasm"/>
    <property type="evidence" value="ECO:0007669"/>
    <property type="project" value="UniProtKB-SubCell"/>
</dbReference>
<comment type="subcellular location">
    <subcellularLocation>
        <location evidence="2">Cytoplasm</location>
    </subcellularLocation>
    <subcellularLocation>
        <location evidence="1">Nucleus</location>
    </subcellularLocation>
</comment>